<sequence length="276" mass="30059">MRDDSFSFKLKRGFGILMMLAFAVFAVFPILWVLILSFRPATQLFVPIWETPFELTLENYSAIIGTNFPFALLNSAITAGASTLLALLLGIPAAFALSKSRLSGKFLASWLLLLLRMAPPVGFVIPLFLIYINSGLIDTYAGLIFAYMSLTLPLVVWSMWTTFNQIPNEVIEAALMDGASIWKTLVKVMIPIARPGIVAAAILSFLLAWNDFFFALIITRSETVTAPVAVMNFVSYASVDWGAIAVASIVLTLPVVPVIILANKYIVQSLGGAVKG</sequence>
<comment type="caution">
    <text evidence="9">The sequence shown here is derived from an EMBL/GenBank/DDBJ whole genome shotgun (WGS) entry which is preliminary data.</text>
</comment>
<feature type="transmembrane region" description="Helical" evidence="7">
    <location>
        <begin position="12"/>
        <end position="35"/>
    </location>
</feature>
<feature type="transmembrane region" description="Helical" evidence="7">
    <location>
        <begin position="239"/>
        <end position="262"/>
    </location>
</feature>
<evidence type="ECO:0000313" key="10">
    <source>
        <dbReference type="Proteomes" id="UP001297272"/>
    </source>
</evidence>
<accession>A0ABS5RQW9</accession>
<dbReference type="Pfam" id="PF00528">
    <property type="entry name" value="BPD_transp_1"/>
    <property type="match status" value="1"/>
</dbReference>
<evidence type="ECO:0000259" key="8">
    <source>
        <dbReference type="PROSITE" id="PS50928"/>
    </source>
</evidence>
<keyword evidence="3" id="KW-1003">Cell membrane</keyword>
<dbReference type="PANTHER" id="PTHR32243">
    <property type="entry name" value="MALTOSE TRANSPORT SYSTEM PERMEASE-RELATED"/>
    <property type="match status" value="1"/>
</dbReference>
<dbReference type="Gene3D" id="1.10.3720.10">
    <property type="entry name" value="MetI-like"/>
    <property type="match status" value="1"/>
</dbReference>
<keyword evidence="2 7" id="KW-0813">Transport</keyword>
<dbReference type="PROSITE" id="PS50928">
    <property type="entry name" value="ABC_TM1"/>
    <property type="match status" value="1"/>
</dbReference>
<proteinExistence type="inferred from homology"/>
<evidence type="ECO:0000256" key="2">
    <source>
        <dbReference type="ARBA" id="ARBA00022448"/>
    </source>
</evidence>
<name>A0ABS5RQW9_9HYPH</name>
<dbReference type="PANTHER" id="PTHR32243:SF18">
    <property type="entry name" value="INNER MEMBRANE ABC TRANSPORTER PERMEASE PROTEIN YCJP"/>
    <property type="match status" value="1"/>
</dbReference>
<dbReference type="Proteomes" id="UP001297272">
    <property type="component" value="Unassembled WGS sequence"/>
</dbReference>
<reference evidence="9 10" key="1">
    <citation type="submission" date="2021-03" db="EMBL/GenBank/DDBJ databases">
        <title>Tianweitania aestuarii sp. nov., isolated from a tidal flat.</title>
        <authorList>
            <person name="Park S."/>
            <person name="Yoon J.-H."/>
        </authorList>
    </citation>
    <scope>NUCLEOTIDE SEQUENCE [LARGE SCALE GENOMIC DNA]</scope>
    <source>
        <strain evidence="9 10">BSSL-BM11</strain>
    </source>
</reference>
<dbReference type="InterPro" id="IPR035906">
    <property type="entry name" value="MetI-like_sf"/>
</dbReference>
<feature type="transmembrane region" description="Helical" evidence="7">
    <location>
        <begin position="76"/>
        <end position="98"/>
    </location>
</feature>
<protein>
    <submittedName>
        <fullName evidence="9">Carbohydrate ABC transporter permease</fullName>
    </submittedName>
</protein>
<keyword evidence="4 7" id="KW-0812">Transmembrane</keyword>
<feature type="transmembrane region" description="Helical" evidence="7">
    <location>
        <begin position="110"/>
        <end position="133"/>
    </location>
</feature>
<feature type="transmembrane region" description="Helical" evidence="7">
    <location>
        <begin position="139"/>
        <end position="160"/>
    </location>
</feature>
<dbReference type="EMBL" id="JAFMNX010000001">
    <property type="protein sequence ID" value="MBS9719445.1"/>
    <property type="molecule type" value="Genomic_DNA"/>
</dbReference>
<evidence type="ECO:0000256" key="3">
    <source>
        <dbReference type="ARBA" id="ARBA00022475"/>
    </source>
</evidence>
<keyword evidence="10" id="KW-1185">Reference proteome</keyword>
<evidence type="ECO:0000256" key="4">
    <source>
        <dbReference type="ARBA" id="ARBA00022692"/>
    </source>
</evidence>
<organism evidence="9 10">
    <name type="scientific">Tianweitania aestuarii</name>
    <dbReference type="NCBI Taxonomy" id="2814886"/>
    <lineage>
        <taxon>Bacteria</taxon>
        <taxon>Pseudomonadati</taxon>
        <taxon>Pseudomonadota</taxon>
        <taxon>Alphaproteobacteria</taxon>
        <taxon>Hyphomicrobiales</taxon>
        <taxon>Phyllobacteriaceae</taxon>
        <taxon>Tianweitania</taxon>
    </lineage>
</organism>
<evidence type="ECO:0000256" key="7">
    <source>
        <dbReference type="RuleBase" id="RU363032"/>
    </source>
</evidence>
<dbReference type="InterPro" id="IPR050901">
    <property type="entry name" value="BP-dep_ABC_trans_perm"/>
</dbReference>
<keyword evidence="5 7" id="KW-1133">Transmembrane helix</keyword>
<evidence type="ECO:0000313" key="9">
    <source>
        <dbReference type="EMBL" id="MBS9719445.1"/>
    </source>
</evidence>
<keyword evidence="6 7" id="KW-0472">Membrane</keyword>
<dbReference type="SUPFAM" id="SSF161098">
    <property type="entry name" value="MetI-like"/>
    <property type="match status" value="1"/>
</dbReference>
<dbReference type="CDD" id="cd06261">
    <property type="entry name" value="TM_PBP2"/>
    <property type="match status" value="1"/>
</dbReference>
<dbReference type="RefSeq" id="WP_213983088.1">
    <property type="nucleotide sequence ID" value="NZ_JAFMNX010000001.1"/>
</dbReference>
<feature type="transmembrane region" description="Helical" evidence="7">
    <location>
        <begin position="197"/>
        <end position="219"/>
    </location>
</feature>
<evidence type="ECO:0000256" key="5">
    <source>
        <dbReference type="ARBA" id="ARBA00022989"/>
    </source>
</evidence>
<comment type="subcellular location">
    <subcellularLocation>
        <location evidence="1 7">Cell membrane</location>
        <topology evidence="1 7">Multi-pass membrane protein</topology>
    </subcellularLocation>
</comment>
<evidence type="ECO:0000256" key="1">
    <source>
        <dbReference type="ARBA" id="ARBA00004651"/>
    </source>
</evidence>
<gene>
    <name evidence="9" type="ORF">JYU29_01955</name>
</gene>
<comment type="similarity">
    <text evidence="7">Belongs to the binding-protein-dependent transport system permease family.</text>
</comment>
<evidence type="ECO:0000256" key="6">
    <source>
        <dbReference type="ARBA" id="ARBA00023136"/>
    </source>
</evidence>
<feature type="domain" description="ABC transmembrane type-1" evidence="8">
    <location>
        <begin position="72"/>
        <end position="262"/>
    </location>
</feature>
<dbReference type="InterPro" id="IPR000515">
    <property type="entry name" value="MetI-like"/>
</dbReference>